<protein>
    <submittedName>
        <fullName evidence="1">Uncharacterized protein</fullName>
    </submittedName>
</protein>
<proteinExistence type="predicted"/>
<evidence type="ECO:0000313" key="2">
    <source>
        <dbReference type="Proteomes" id="UP000216173"/>
    </source>
</evidence>
<dbReference type="AlphaFoldDB" id="A0A271VRS1"/>
<name>A0A271VRS1_VIBMT</name>
<sequence length="305" mass="34570">MGKSLKAKKYFSVEAAAVYLSSVLEEQVSVADVYELVLEGNLTISARLINQAYAVKGKMVQQRERSLFLYEEEVPEFEKRIHVINGIWDLAMIGMEMHQVKALYQKELNGPAPMIAELNGFYLEKEGSLYRLLNALPLSGSEDHRAALEARLNSLLKTKGYTIQDVFLEGNFDVMDSLDDVELEEFMALSDAVTLENAEDELPEYHALETPQFQFVFRTDELKRFLDSLNDEPTRVNDETIHPRRRDSYLVVIAALCKQQGIDPKTRGVCSSIELMVQQLGANLSQDTIKSILDEVADAIERKQI</sequence>
<organism evidence="1 2">
    <name type="scientific">Vibrio metoecus</name>
    <dbReference type="NCBI Taxonomy" id="1481663"/>
    <lineage>
        <taxon>Bacteria</taxon>
        <taxon>Pseudomonadati</taxon>
        <taxon>Pseudomonadota</taxon>
        <taxon>Gammaproteobacteria</taxon>
        <taxon>Vibrionales</taxon>
        <taxon>Vibrionaceae</taxon>
        <taxon>Vibrio</taxon>
    </lineage>
</organism>
<gene>
    <name evidence="1" type="ORF">CGU03_09860</name>
</gene>
<dbReference type="EMBL" id="NMSH01000013">
    <property type="protein sequence ID" value="PAR20840.1"/>
    <property type="molecule type" value="Genomic_DNA"/>
</dbReference>
<dbReference type="RefSeq" id="WP_055044070.1">
    <property type="nucleotide sequence ID" value="NZ_LBGR01000008.1"/>
</dbReference>
<evidence type="ECO:0000313" key="1">
    <source>
        <dbReference type="EMBL" id="PAR20840.1"/>
    </source>
</evidence>
<dbReference type="Proteomes" id="UP000216173">
    <property type="component" value="Unassembled WGS sequence"/>
</dbReference>
<comment type="caution">
    <text evidence="1">The sequence shown here is derived from an EMBL/GenBank/DDBJ whole genome shotgun (WGS) entry which is preliminary data.</text>
</comment>
<reference evidence="2" key="1">
    <citation type="submission" date="2017-07" db="EMBL/GenBank/DDBJ databases">
        <authorList>
            <person name="Boucher Y."/>
            <person name="Orata F.D."/>
        </authorList>
    </citation>
    <scope>NUCLEOTIDE SEQUENCE [LARGE SCALE GENOMIC DNA]</scope>
    <source>
        <strain evidence="2">OYP9E10</strain>
    </source>
</reference>
<accession>A0A271VRS1</accession>